<reference evidence="1 2" key="1">
    <citation type="submission" date="2019-03" db="EMBL/GenBank/DDBJ databases">
        <title>Single cell metagenomics reveals metabolic interactions within the superorganism composed of flagellate Streblomastix strix and complex community of Bacteroidetes bacteria on its surface.</title>
        <authorList>
            <person name="Treitli S.C."/>
            <person name="Kolisko M."/>
            <person name="Husnik F."/>
            <person name="Keeling P."/>
            <person name="Hampl V."/>
        </authorList>
    </citation>
    <scope>NUCLEOTIDE SEQUENCE [LARGE SCALE GENOMIC DNA]</scope>
    <source>
        <strain evidence="1">ST1C</strain>
    </source>
</reference>
<dbReference type="Proteomes" id="UP000324800">
    <property type="component" value="Unassembled WGS sequence"/>
</dbReference>
<name>A0A5J4VG54_9EUKA</name>
<protein>
    <submittedName>
        <fullName evidence="1">Uncharacterized protein</fullName>
    </submittedName>
</protein>
<evidence type="ECO:0000313" key="1">
    <source>
        <dbReference type="EMBL" id="KAA6381482.1"/>
    </source>
</evidence>
<accession>A0A5J4VG54</accession>
<sequence>MVRDEDQDINEDANEDINDDIIEQINESILLDALDALGAVKSHSITTSFMRAKSMLFINVFDYLADRLAFFIEPILLDALDALGAAKSHSLPTSIICINYEEYQ</sequence>
<organism evidence="1 2">
    <name type="scientific">Streblomastix strix</name>
    <dbReference type="NCBI Taxonomy" id="222440"/>
    <lineage>
        <taxon>Eukaryota</taxon>
        <taxon>Metamonada</taxon>
        <taxon>Preaxostyla</taxon>
        <taxon>Oxymonadida</taxon>
        <taxon>Streblomastigidae</taxon>
        <taxon>Streblomastix</taxon>
    </lineage>
</organism>
<gene>
    <name evidence="1" type="ORF">EZS28_022992</name>
</gene>
<evidence type="ECO:0000313" key="2">
    <source>
        <dbReference type="Proteomes" id="UP000324800"/>
    </source>
</evidence>
<dbReference type="AlphaFoldDB" id="A0A5J4VG54"/>
<dbReference type="EMBL" id="SNRW01007302">
    <property type="protein sequence ID" value="KAA6381482.1"/>
    <property type="molecule type" value="Genomic_DNA"/>
</dbReference>
<comment type="caution">
    <text evidence="1">The sequence shown here is derived from an EMBL/GenBank/DDBJ whole genome shotgun (WGS) entry which is preliminary data.</text>
</comment>
<proteinExistence type="predicted"/>